<dbReference type="InterPro" id="IPR050275">
    <property type="entry name" value="PGM_Phosphatase"/>
</dbReference>
<evidence type="ECO:0000256" key="1">
    <source>
        <dbReference type="SAM" id="MobiDB-lite"/>
    </source>
</evidence>
<dbReference type="OrthoDB" id="496981at2759"/>
<proteinExistence type="predicted"/>
<keyword evidence="3" id="KW-1185">Reference proteome</keyword>
<accession>A0A0V0QZU3</accession>
<sequence>MIEERKNSNQKRFETQLRNYTPNKNGNLTIKDLFKQNEVLNKVIDFKQETVLPELLQQKEGEKLFKVKKFWELWVEIFREEINFCVNSNEKQLEIQNDINQKQQQLNKEIDICSSLETFLSQKIEFIDQIIMVYQMGLDYFPFEQEFQQKVEELKQTKEKFYQFQKQEKIKEQERFKKLEQQKWERQEKQVYQNTLEKQENYQLQQKFNDQQYIQQDKDCFQKKIEDKISFELGEVQDDSSMVNQAFIQEEYDTQKQNKNNEKNDHIINQKMNIEKQDKEQQITSVYNYKDQKQVNNDINYEQNLNSGGKMIDEKEDEKQNSILTQLDEIENLKSNIPNSEKEEIFTQQKIQEDEEKMGKKDTFGDEFNTRKRTKIDFENNRKLSDKQEIYNEVNNVLNTNNKKQVQKQADIENNSQTPVRNRRNSDDLTIEESQQQKSQLSQKSGSIYTFSIGNASKSFKKKNQNAEQILSIKRISARIQEQRSKSQNKQNINNNSLLLQENNLDLSFQNKSNTKNYLQNQNKRESQVQNQISQQKKSVIFKEDQENINNNDQKNFNKKNNYQFKQSNKNESNNLCQNLNSYFMENGENNSQLRNSSKISGLFIGQQQLQSSQKKKNSRLNLSRTPEINNRSIISIDDIEKALEEDKLVYLNNNCQDIDLDCVDGDEELKSFISTNILPKMSQSQKKQRPQKLSVNIQGKINADKNQNQEQEQNLNLNLELDLQKINREKLSENKGNKRNRINEFDNDQLQFNSDKMQEEIIQMNSQEEQKQNQIYNKIEQQGFNSCQNENNQELSVQNDQNTDFVQNLPPKNEVKIDQNSNQLQSQEQKVRNELVISEEKSDSYSYKSQDIEIEKIVDFNVNENNNYAVFDISTKSVRKAKLEDKRVFTPLKSQQSSYQERFQIQSGKMKQLVKLKELIVNPEMAEIYVIRHAESEDNVILHQNMSNYKTQEINEPALTKRGELQAESLFQHFQEKNIKPDFIFTSPHLRTVQTANIQNDDLYQDQQKEQEVEEKILSIISPELSEVSKTYHKGEVFKGLNSDFFQENFPDFSIVEGQINQQGWNFDKEPENLKKAAERAKNYLTYLKEQVEEIYMRTQKKQVIFLFTHAFFIDLLLGEIIGRKIESQNVFPIGNTGVTKLGLNEKGMYFIQQMNDMVHLQDFFVQKYLNENQKQRIQLVGGLLQNYNLINKNNSENGQTNEIQNKDHQK</sequence>
<dbReference type="CDD" id="cd07067">
    <property type="entry name" value="HP_PGM_like"/>
    <property type="match status" value="1"/>
</dbReference>
<dbReference type="EMBL" id="LDAU01000082">
    <property type="protein sequence ID" value="KRX07552.1"/>
    <property type="molecule type" value="Genomic_DNA"/>
</dbReference>
<dbReference type="InterPro" id="IPR029033">
    <property type="entry name" value="His_PPase_superfam"/>
</dbReference>
<dbReference type="AlphaFoldDB" id="A0A0V0QZU3"/>
<feature type="compositionally biased region" description="Basic and acidic residues" evidence="1">
    <location>
        <begin position="732"/>
        <end position="745"/>
    </location>
</feature>
<comment type="caution">
    <text evidence="2">The sequence shown here is derived from an EMBL/GenBank/DDBJ whole genome shotgun (WGS) entry which is preliminary data.</text>
</comment>
<dbReference type="Pfam" id="PF00300">
    <property type="entry name" value="His_Phos_1"/>
    <property type="match status" value="1"/>
</dbReference>
<evidence type="ECO:0000313" key="3">
    <source>
        <dbReference type="Proteomes" id="UP000054937"/>
    </source>
</evidence>
<dbReference type="PANTHER" id="PTHR48100">
    <property type="entry name" value="BROAD-SPECIFICITY PHOSPHATASE YOR283W-RELATED"/>
    <property type="match status" value="1"/>
</dbReference>
<dbReference type="Proteomes" id="UP000054937">
    <property type="component" value="Unassembled WGS sequence"/>
</dbReference>
<name>A0A0V0QZU3_PSEPJ</name>
<dbReference type="GO" id="GO:0016791">
    <property type="term" value="F:phosphatase activity"/>
    <property type="evidence" value="ECO:0007669"/>
    <property type="project" value="TreeGrafter"/>
</dbReference>
<dbReference type="PANTHER" id="PTHR48100:SF1">
    <property type="entry name" value="HISTIDINE PHOSPHATASE FAMILY PROTEIN-RELATED"/>
    <property type="match status" value="1"/>
</dbReference>
<feature type="region of interest" description="Disordered" evidence="1">
    <location>
        <begin position="400"/>
        <end position="444"/>
    </location>
</feature>
<dbReference type="SMART" id="SM00855">
    <property type="entry name" value="PGAM"/>
    <property type="match status" value="1"/>
</dbReference>
<evidence type="ECO:0000313" key="2">
    <source>
        <dbReference type="EMBL" id="KRX07552.1"/>
    </source>
</evidence>
<feature type="region of interest" description="Disordered" evidence="1">
    <location>
        <begin position="732"/>
        <end position="752"/>
    </location>
</feature>
<reference evidence="2 3" key="1">
    <citation type="journal article" date="2015" name="Sci. Rep.">
        <title>Genome of the facultative scuticociliatosis pathogen Pseudocohnilembus persalinus provides insight into its virulence through horizontal gene transfer.</title>
        <authorList>
            <person name="Xiong J."/>
            <person name="Wang G."/>
            <person name="Cheng J."/>
            <person name="Tian M."/>
            <person name="Pan X."/>
            <person name="Warren A."/>
            <person name="Jiang C."/>
            <person name="Yuan D."/>
            <person name="Miao W."/>
        </authorList>
    </citation>
    <scope>NUCLEOTIDE SEQUENCE [LARGE SCALE GENOMIC DNA]</scope>
    <source>
        <strain evidence="2">36N120E</strain>
    </source>
</reference>
<dbReference type="SUPFAM" id="SSF53254">
    <property type="entry name" value="Phosphoglycerate mutase-like"/>
    <property type="match status" value="1"/>
</dbReference>
<dbReference type="InParanoid" id="A0A0V0QZU3"/>
<gene>
    <name evidence="2" type="ORF">PPERSA_11101</name>
</gene>
<dbReference type="Gene3D" id="3.40.50.1240">
    <property type="entry name" value="Phosphoglycerate mutase-like"/>
    <property type="match status" value="1"/>
</dbReference>
<dbReference type="InterPro" id="IPR013078">
    <property type="entry name" value="His_Pase_superF_clade-1"/>
</dbReference>
<organism evidence="2 3">
    <name type="scientific">Pseudocohnilembus persalinus</name>
    <name type="common">Ciliate</name>
    <dbReference type="NCBI Taxonomy" id="266149"/>
    <lineage>
        <taxon>Eukaryota</taxon>
        <taxon>Sar</taxon>
        <taxon>Alveolata</taxon>
        <taxon>Ciliophora</taxon>
        <taxon>Intramacronucleata</taxon>
        <taxon>Oligohymenophorea</taxon>
        <taxon>Scuticociliatia</taxon>
        <taxon>Philasterida</taxon>
        <taxon>Pseudocohnilembidae</taxon>
        <taxon>Pseudocohnilembus</taxon>
    </lineage>
</organism>
<feature type="compositionally biased region" description="Low complexity" evidence="1">
    <location>
        <begin position="434"/>
        <end position="444"/>
    </location>
</feature>
<protein>
    <recommendedName>
        <fullName evidence="4">Histidine phosphatase superfamily, clade-1</fullName>
    </recommendedName>
</protein>
<feature type="compositionally biased region" description="Low complexity" evidence="1">
    <location>
        <begin position="400"/>
        <end position="409"/>
    </location>
</feature>
<evidence type="ECO:0008006" key="4">
    <source>
        <dbReference type="Google" id="ProtNLM"/>
    </source>
</evidence>
<dbReference type="GO" id="GO:0005737">
    <property type="term" value="C:cytoplasm"/>
    <property type="evidence" value="ECO:0007669"/>
    <property type="project" value="TreeGrafter"/>
</dbReference>